<evidence type="ECO:0000256" key="1">
    <source>
        <dbReference type="SAM" id="Phobius"/>
    </source>
</evidence>
<dbReference type="EMBL" id="FNIE01000024">
    <property type="protein sequence ID" value="SDP33093.1"/>
    <property type="molecule type" value="Genomic_DNA"/>
</dbReference>
<keyword evidence="4" id="KW-1185">Reference proteome</keyword>
<accession>A0A1H0RUK2</accession>
<sequence length="62" mass="6775">MGKGRARTLRRRALAAVCVVSAFLTVGSAVAASHAGGRLVAYLPVPVFAYATWRSWRLFRVR</sequence>
<reference evidence="3 4" key="1">
    <citation type="submission" date="2016-10" db="EMBL/GenBank/DDBJ databases">
        <authorList>
            <person name="de Groot N.N."/>
        </authorList>
    </citation>
    <scope>NUCLEOTIDE SEQUENCE [LARGE SCALE GENOMIC DNA]</scope>
    <source>
        <strain evidence="3 4">CGMCC 4.2022</strain>
    </source>
</reference>
<dbReference type="RefSeq" id="WP_143031796.1">
    <property type="nucleotide sequence ID" value="NZ_FNIE01000024.1"/>
</dbReference>
<dbReference type="STRING" id="310781.SAMN05216259_12412"/>
<gene>
    <name evidence="3" type="ORF">SAMN05216259_12412</name>
</gene>
<name>A0A1H0RUK2_9ACTN</name>
<keyword evidence="1" id="KW-0812">Transmembrane</keyword>
<keyword evidence="1" id="KW-0472">Membrane</keyword>
<feature type="chain" id="PRO_5011603909" evidence="2">
    <location>
        <begin position="32"/>
        <end position="62"/>
    </location>
</feature>
<organism evidence="3 4">
    <name type="scientific">Actinacidiphila guanduensis</name>
    <dbReference type="NCBI Taxonomy" id="310781"/>
    <lineage>
        <taxon>Bacteria</taxon>
        <taxon>Bacillati</taxon>
        <taxon>Actinomycetota</taxon>
        <taxon>Actinomycetes</taxon>
        <taxon>Kitasatosporales</taxon>
        <taxon>Streptomycetaceae</taxon>
        <taxon>Actinacidiphila</taxon>
    </lineage>
</organism>
<dbReference type="AlphaFoldDB" id="A0A1H0RUK2"/>
<evidence type="ECO:0000313" key="3">
    <source>
        <dbReference type="EMBL" id="SDP33093.1"/>
    </source>
</evidence>
<dbReference type="Proteomes" id="UP000199341">
    <property type="component" value="Unassembled WGS sequence"/>
</dbReference>
<evidence type="ECO:0000313" key="4">
    <source>
        <dbReference type="Proteomes" id="UP000199341"/>
    </source>
</evidence>
<protein>
    <submittedName>
        <fullName evidence="3">Uncharacterized protein</fullName>
    </submittedName>
</protein>
<keyword evidence="2" id="KW-0732">Signal</keyword>
<evidence type="ECO:0000256" key="2">
    <source>
        <dbReference type="SAM" id="SignalP"/>
    </source>
</evidence>
<feature type="transmembrane region" description="Helical" evidence="1">
    <location>
        <begin position="39"/>
        <end position="56"/>
    </location>
</feature>
<feature type="signal peptide" evidence="2">
    <location>
        <begin position="1"/>
        <end position="31"/>
    </location>
</feature>
<keyword evidence="1" id="KW-1133">Transmembrane helix</keyword>
<proteinExistence type="predicted"/>